<sequence length="285" mass="30227">MTAACGRMVRLFPAPPEEVAVEGTWLADRLHEQSGPERPFVYASFVCSLDGRIALRDPATGTGRLPAVLASASDFRLLLELQAQADCVITHAGYMRDIAAGRLDDILQVGRPEPGADLARWRLENGLSAQPAVVIASASLDFTVPSSLARNGQRVIVATGHGAPADRLEALRRQGHEVIEAGDGSSVEGGPLVRALGLRGFRSLYLLAGPRLFDTALRDGVLSRLYLTTTHRLLGGEAFDTMLAGPALGDAGVRLRLSSLHYDPMVPDGPGQCFTRLEGPAATAS</sequence>
<name>A0ABX2TJ94_9PROT</name>
<evidence type="ECO:0000313" key="6">
    <source>
        <dbReference type="Proteomes" id="UP000584642"/>
    </source>
</evidence>
<accession>A0ABX2TJ94</accession>
<dbReference type="InterPro" id="IPR050765">
    <property type="entry name" value="Riboflavin_Biosynth_HTPR"/>
</dbReference>
<comment type="caution">
    <text evidence="5">The sequence shown here is derived from an EMBL/GenBank/DDBJ whole genome shotgun (WGS) entry which is preliminary data.</text>
</comment>
<dbReference type="PANTHER" id="PTHR38011">
    <property type="entry name" value="DIHYDROFOLATE REDUCTASE FAMILY PROTEIN (AFU_ORTHOLOGUE AFUA_8G06820)"/>
    <property type="match status" value="1"/>
</dbReference>
<comment type="pathway">
    <text evidence="1">Cofactor biosynthesis; riboflavin biosynthesis.</text>
</comment>
<gene>
    <name evidence="5" type="ORF">HND93_25865</name>
</gene>
<evidence type="ECO:0000256" key="3">
    <source>
        <dbReference type="ARBA" id="ARBA00023002"/>
    </source>
</evidence>
<dbReference type="Pfam" id="PF01872">
    <property type="entry name" value="RibD_C"/>
    <property type="match status" value="1"/>
</dbReference>
<keyword evidence="3" id="KW-0560">Oxidoreductase</keyword>
<keyword evidence="2" id="KW-0521">NADP</keyword>
<dbReference type="EMBL" id="JABFDB010000025">
    <property type="protein sequence ID" value="NYZ23149.1"/>
    <property type="molecule type" value="Genomic_DNA"/>
</dbReference>
<evidence type="ECO:0000259" key="4">
    <source>
        <dbReference type="Pfam" id="PF01872"/>
    </source>
</evidence>
<dbReference type="InterPro" id="IPR024072">
    <property type="entry name" value="DHFR-like_dom_sf"/>
</dbReference>
<reference evidence="5 6" key="1">
    <citation type="submission" date="2020-05" db="EMBL/GenBank/DDBJ databases">
        <title>Azospirillum oleiclasticum sp. nov, a nitrogen-fixing and heavy crude oil-emulsifying bacterium isolated from the crude oil of Yumen Oilfield.</title>
        <authorList>
            <person name="Wu D."/>
            <person name="Cai M."/>
            <person name="Zhang X."/>
        </authorList>
    </citation>
    <scope>NUCLEOTIDE SEQUENCE [LARGE SCALE GENOMIC DNA]</scope>
    <source>
        <strain evidence="5 6">ROY-1-1-2</strain>
    </source>
</reference>
<dbReference type="PANTHER" id="PTHR38011:SF7">
    <property type="entry name" value="2,5-DIAMINO-6-RIBOSYLAMINO-4(3H)-PYRIMIDINONE 5'-PHOSPHATE REDUCTASE"/>
    <property type="match status" value="1"/>
</dbReference>
<organism evidence="5 6">
    <name type="scientific">Azospirillum oleiclasticum</name>
    <dbReference type="NCBI Taxonomy" id="2735135"/>
    <lineage>
        <taxon>Bacteria</taxon>
        <taxon>Pseudomonadati</taxon>
        <taxon>Pseudomonadota</taxon>
        <taxon>Alphaproteobacteria</taxon>
        <taxon>Rhodospirillales</taxon>
        <taxon>Azospirillaceae</taxon>
        <taxon>Azospirillum</taxon>
    </lineage>
</organism>
<feature type="domain" description="Bacterial bifunctional deaminase-reductase C-terminal" evidence="4">
    <location>
        <begin position="39"/>
        <end position="258"/>
    </location>
</feature>
<proteinExistence type="predicted"/>
<dbReference type="Proteomes" id="UP000584642">
    <property type="component" value="Unassembled WGS sequence"/>
</dbReference>
<keyword evidence="6" id="KW-1185">Reference proteome</keyword>
<evidence type="ECO:0000256" key="2">
    <source>
        <dbReference type="ARBA" id="ARBA00022857"/>
    </source>
</evidence>
<dbReference type="InterPro" id="IPR002734">
    <property type="entry name" value="RibDG_C"/>
</dbReference>
<protein>
    <submittedName>
        <fullName evidence="5">Riboflavin biosynthesis protein RibD</fullName>
    </submittedName>
</protein>
<dbReference type="RefSeq" id="WP_180284928.1">
    <property type="nucleotide sequence ID" value="NZ_JABFDB010000025.1"/>
</dbReference>
<dbReference type="Gene3D" id="3.40.430.10">
    <property type="entry name" value="Dihydrofolate Reductase, subunit A"/>
    <property type="match status" value="1"/>
</dbReference>
<dbReference type="SUPFAM" id="SSF53597">
    <property type="entry name" value="Dihydrofolate reductase-like"/>
    <property type="match status" value="1"/>
</dbReference>
<evidence type="ECO:0000256" key="1">
    <source>
        <dbReference type="ARBA" id="ARBA00005104"/>
    </source>
</evidence>
<evidence type="ECO:0000313" key="5">
    <source>
        <dbReference type="EMBL" id="NYZ23149.1"/>
    </source>
</evidence>